<dbReference type="InterPro" id="IPR016061">
    <property type="entry name" value="Pro-tRNA_ligase_II_C"/>
</dbReference>
<dbReference type="InterPro" id="IPR017449">
    <property type="entry name" value="Pro-tRNA_synth_II"/>
</dbReference>
<feature type="domain" description="Anticodon-binding" evidence="3">
    <location>
        <begin position="270"/>
        <end position="355"/>
    </location>
</feature>
<sequence>MSSCGVKIIGTPVPRIQVAKEDDFEQWYQEILDKGDMVDQDPISKCLILKPAAYSIWERVKAWMNCQLEAIGVQSYYIPPVALDIETEATAGTTGNKPSKESVIQACCKAWIKRYQDLPFGLNHWGMGCRMGQDSSYFSGATAFCGRKDLLSVPVVNGLKSKRTSRPNHLRTSILVVLGYIPGINQCVEGATCHELGQGLSKKYDIAVEDRSTATMPPLHVWQNTCCLSARAIGLMIAVHGDNRGLIIPPRVAKTQVLLVAERLRSVEERQNLHAQDESLVARLSSVGVRAVTDNRDGVSPAWKYNEWIISGVPLFLEVGPSQTAGQSVVVTRRDLRGTPDARSQMAISELSSRIPALVDTIQKDMYDKAHRHFQSRTLANHYIVCLAPHCLNECCGKDIENAIQADGQSLSTHIGCLCIPFQAQGEGIDTNTTKCINPNCDHRAEKWAMFGCKYS</sequence>
<reference evidence="5 6" key="1">
    <citation type="submission" date="2019-04" db="EMBL/GenBank/DDBJ databases">
        <authorList>
            <consortium name="DOE Joint Genome Institute"/>
            <person name="Mondo S."/>
            <person name="Kjaerbolling I."/>
            <person name="Vesth T."/>
            <person name="Frisvad J.C."/>
            <person name="Nybo J.L."/>
            <person name="Theobald S."/>
            <person name="Kildgaard S."/>
            <person name="Isbrandt T."/>
            <person name="Kuo A."/>
            <person name="Sato A."/>
            <person name="Lyhne E.K."/>
            <person name="Kogle M.E."/>
            <person name="Wiebenga A."/>
            <person name="Kun R.S."/>
            <person name="Lubbers R.J."/>
            <person name="Makela M.R."/>
            <person name="Barry K."/>
            <person name="Chovatia M."/>
            <person name="Clum A."/>
            <person name="Daum C."/>
            <person name="Haridas S."/>
            <person name="He G."/>
            <person name="LaButti K."/>
            <person name="Lipzen A."/>
            <person name="Riley R."/>
            <person name="Salamov A."/>
            <person name="Simmons B.A."/>
            <person name="Magnuson J.K."/>
            <person name="Henrissat B."/>
            <person name="Mortensen U.H."/>
            <person name="Larsen T.O."/>
            <person name="Devries R.P."/>
            <person name="Grigoriev I.V."/>
            <person name="Machida M."/>
            <person name="Baker S.E."/>
            <person name="Andersen M.R."/>
            <person name="Cantor M.N."/>
            <person name="Hua S.X."/>
        </authorList>
    </citation>
    <scope>NUCLEOTIDE SEQUENCE [LARGE SCALE GENOMIC DNA]</scope>
    <source>
        <strain evidence="5 6">CBS 119388</strain>
    </source>
</reference>
<evidence type="ECO:0000259" key="3">
    <source>
        <dbReference type="Pfam" id="PF03129"/>
    </source>
</evidence>
<dbReference type="EMBL" id="ML736745">
    <property type="protein sequence ID" value="KAE8408079.1"/>
    <property type="molecule type" value="Genomic_DNA"/>
</dbReference>
<dbReference type="GO" id="GO:0006433">
    <property type="term" value="P:prolyl-tRNA aminoacylation"/>
    <property type="evidence" value="ECO:0007669"/>
    <property type="project" value="InterPro"/>
</dbReference>
<dbReference type="Gene3D" id="3.40.50.800">
    <property type="entry name" value="Anticodon-binding domain"/>
    <property type="match status" value="1"/>
</dbReference>
<evidence type="ECO:0000256" key="2">
    <source>
        <dbReference type="ARBA" id="ARBA00022917"/>
    </source>
</evidence>
<dbReference type="AlphaFoldDB" id="A0A5N7DPX6"/>
<dbReference type="GO" id="GO:0005524">
    <property type="term" value="F:ATP binding"/>
    <property type="evidence" value="ECO:0007669"/>
    <property type="project" value="InterPro"/>
</dbReference>
<feature type="domain" description="Proline-tRNA ligase class II C-terminal" evidence="4">
    <location>
        <begin position="378"/>
        <end position="455"/>
    </location>
</feature>
<dbReference type="OrthoDB" id="4470101at2759"/>
<evidence type="ECO:0000313" key="5">
    <source>
        <dbReference type="EMBL" id="KAE8408079.1"/>
    </source>
</evidence>
<proteinExistence type="predicted"/>
<dbReference type="SUPFAM" id="SSF55681">
    <property type="entry name" value="Class II aaRS and biotin synthetases"/>
    <property type="match status" value="1"/>
</dbReference>
<dbReference type="EC" id="6.1.1.15" evidence="1"/>
<dbReference type="RefSeq" id="XP_031945398.1">
    <property type="nucleotide sequence ID" value="XM_032084242.1"/>
</dbReference>
<dbReference type="SUPFAM" id="SSF64586">
    <property type="entry name" value="C-terminal domain of ProRS"/>
    <property type="match status" value="1"/>
</dbReference>
<keyword evidence="6" id="KW-1185">Reference proteome</keyword>
<dbReference type="Gene3D" id="3.30.110.30">
    <property type="entry name" value="C-terminal domain of ProRS"/>
    <property type="match status" value="1"/>
</dbReference>
<dbReference type="GO" id="GO:0004827">
    <property type="term" value="F:proline-tRNA ligase activity"/>
    <property type="evidence" value="ECO:0007669"/>
    <property type="project" value="UniProtKB-EC"/>
</dbReference>
<evidence type="ECO:0000256" key="1">
    <source>
        <dbReference type="ARBA" id="ARBA00012831"/>
    </source>
</evidence>
<dbReference type="InterPro" id="IPR045864">
    <property type="entry name" value="aa-tRNA-synth_II/BPL/LPL"/>
</dbReference>
<name>A0A5N7DPX6_9EURO</name>
<dbReference type="SUPFAM" id="SSF52954">
    <property type="entry name" value="Class II aaRS ABD-related"/>
    <property type="match status" value="1"/>
</dbReference>
<organism evidence="5 6">
    <name type="scientific">Aspergillus pseudonomiae</name>
    <dbReference type="NCBI Taxonomy" id="1506151"/>
    <lineage>
        <taxon>Eukaryota</taxon>
        <taxon>Fungi</taxon>
        <taxon>Dikarya</taxon>
        <taxon>Ascomycota</taxon>
        <taxon>Pezizomycotina</taxon>
        <taxon>Eurotiomycetes</taxon>
        <taxon>Eurotiomycetidae</taxon>
        <taxon>Eurotiales</taxon>
        <taxon>Aspergillaceae</taxon>
        <taxon>Aspergillus</taxon>
        <taxon>Aspergillus subgen. Circumdati</taxon>
    </lineage>
</organism>
<dbReference type="InterPro" id="IPR004499">
    <property type="entry name" value="Pro-tRNA-ligase_IIa_arc-type"/>
</dbReference>
<gene>
    <name evidence="5" type="ORF">BDV37DRAFT_268822</name>
</gene>
<dbReference type="PANTHER" id="PTHR43382">
    <property type="entry name" value="PROLYL-TRNA SYNTHETASE"/>
    <property type="match status" value="1"/>
</dbReference>
<protein>
    <recommendedName>
        <fullName evidence="1">proline--tRNA ligase</fullName>
        <ecNumber evidence="1">6.1.1.15</ecNumber>
    </recommendedName>
</protein>
<dbReference type="Pfam" id="PF09180">
    <property type="entry name" value="ProRS-C_1"/>
    <property type="match status" value="1"/>
</dbReference>
<dbReference type="InterPro" id="IPR004154">
    <property type="entry name" value="Anticodon-bd"/>
</dbReference>
<dbReference type="InterPro" id="IPR036621">
    <property type="entry name" value="Anticodon-bd_dom_sf"/>
</dbReference>
<keyword evidence="2" id="KW-0648">Protein biosynthesis</keyword>
<dbReference type="Gene3D" id="3.30.930.10">
    <property type="entry name" value="Bira Bifunctional Protein, Domain 2"/>
    <property type="match status" value="2"/>
</dbReference>
<accession>A0A5N7DPX6</accession>
<dbReference type="GeneID" id="43668933"/>
<dbReference type="PANTHER" id="PTHR43382:SF2">
    <property type="entry name" value="BIFUNCTIONAL GLUTAMATE_PROLINE--TRNA LIGASE"/>
    <property type="match status" value="1"/>
</dbReference>
<evidence type="ECO:0000259" key="4">
    <source>
        <dbReference type="Pfam" id="PF09180"/>
    </source>
</evidence>
<dbReference type="Proteomes" id="UP000325579">
    <property type="component" value="Unassembled WGS sequence"/>
</dbReference>
<dbReference type="GO" id="GO:0005737">
    <property type="term" value="C:cytoplasm"/>
    <property type="evidence" value="ECO:0007669"/>
    <property type="project" value="InterPro"/>
</dbReference>
<dbReference type="Pfam" id="PF03129">
    <property type="entry name" value="HGTP_anticodon"/>
    <property type="match status" value="1"/>
</dbReference>
<evidence type="ECO:0000313" key="6">
    <source>
        <dbReference type="Proteomes" id="UP000325579"/>
    </source>
</evidence>
<dbReference type="GO" id="GO:0017101">
    <property type="term" value="C:aminoacyl-tRNA synthetase multienzyme complex"/>
    <property type="evidence" value="ECO:0007669"/>
    <property type="project" value="TreeGrafter"/>
</dbReference>